<dbReference type="STRING" id="1448320.A0A319DEQ2"/>
<dbReference type="GO" id="GO:0004674">
    <property type="term" value="F:protein serine/threonine kinase activity"/>
    <property type="evidence" value="ECO:0007669"/>
    <property type="project" value="UniProtKB-KW"/>
</dbReference>
<dbReference type="InterPro" id="IPR011009">
    <property type="entry name" value="Kinase-like_dom_sf"/>
</dbReference>
<dbReference type="GO" id="GO:0004714">
    <property type="term" value="F:transmembrane receptor protein tyrosine kinase activity"/>
    <property type="evidence" value="ECO:0007669"/>
    <property type="project" value="TreeGrafter"/>
</dbReference>
<dbReference type="InterPro" id="IPR050122">
    <property type="entry name" value="RTK"/>
</dbReference>
<dbReference type="Gene3D" id="1.10.510.10">
    <property type="entry name" value="Transferase(Phosphotransferase) domain 1"/>
    <property type="match status" value="1"/>
</dbReference>
<dbReference type="SUPFAM" id="SSF56112">
    <property type="entry name" value="Protein kinase-like (PK-like)"/>
    <property type="match status" value="1"/>
</dbReference>
<protein>
    <submittedName>
        <fullName evidence="2">Serine/threonine protein kinase</fullName>
    </submittedName>
</protein>
<dbReference type="GO" id="GO:0005886">
    <property type="term" value="C:plasma membrane"/>
    <property type="evidence" value="ECO:0007669"/>
    <property type="project" value="TreeGrafter"/>
</dbReference>
<name>A0A319DEQ2_9EURO</name>
<dbReference type="Pfam" id="PF00069">
    <property type="entry name" value="Pkinase"/>
    <property type="match status" value="1"/>
</dbReference>
<dbReference type="Proteomes" id="UP000247810">
    <property type="component" value="Unassembled WGS sequence"/>
</dbReference>
<reference evidence="2 3" key="1">
    <citation type="submission" date="2018-02" db="EMBL/GenBank/DDBJ databases">
        <title>The genomes of Aspergillus section Nigri reveals drivers in fungal speciation.</title>
        <authorList>
            <consortium name="DOE Joint Genome Institute"/>
            <person name="Vesth T.C."/>
            <person name="Nybo J."/>
            <person name="Theobald S."/>
            <person name="Brandl J."/>
            <person name="Frisvad J.C."/>
            <person name="Nielsen K.F."/>
            <person name="Lyhne E.K."/>
            <person name="Kogle M.E."/>
            <person name="Kuo A."/>
            <person name="Riley R."/>
            <person name="Clum A."/>
            <person name="Nolan M."/>
            <person name="Lipzen A."/>
            <person name="Salamov A."/>
            <person name="Henrissat B."/>
            <person name="Wiebenga A."/>
            <person name="De vries R.P."/>
            <person name="Grigoriev I.V."/>
            <person name="Mortensen U.H."/>
            <person name="Andersen M.R."/>
            <person name="Baker S.E."/>
        </authorList>
    </citation>
    <scope>NUCLEOTIDE SEQUENCE [LARGE SCALE GENOMIC DNA]</scope>
    <source>
        <strain evidence="2 3">CBS 707.79</strain>
    </source>
</reference>
<dbReference type="GO" id="GO:0007169">
    <property type="term" value="P:cell surface receptor protein tyrosine kinase signaling pathway"/>
    <property type="evidence" value="ECO:0007669"/>
    <property type="project" value="TreeGrafter"/>
</dbReference>
<sequence length="271" mass="30907">MPAHIDLIGSFAPEEILGMGRTGLVVRQGEFAVKLPLTWKTSSDEEVEANIETLQDEQAIYQRLGDYDGIVSLVDFSTKSTRLRLMKNGDLRSYLSQQQQTPPRNLQLSWFRTMARTLAYIHDQRVLVSDIASRNFLLDSDLSIKFCDFTEAIKLPLDSDMATADYGGYCVQTDIGQLGAVLYEVVAGEKCEFDIFKYMSVDDSRGTWPRREDLPSTEGIWLRQIIEKCWTQGAFDTAHDLWEELESVGLELRNEPDRIVIMFSAWSRKKA</sequence>
<evidence type="ECO:0000313" key="3">
    <source>
        <dbReference type="Proteomes" id="UP000247810"/>
    </source>
</evidence>
<dbReference type="VEuPathDB" id="FungiDB:BO71DRAFT_449196"/>
<evidence type="ECO:0000259" key="1">
    <source>
        <dbReference type="PROSITE" id="PS50011"/>
    </source>
</evidence>
<proteinExistence type="predicted"/>
<dbReference type="AlphaFoldDB" id="A0A319DEQ2"/>
<dbReference type="PANTHER" id="PTHR24416:SF617">
    <property type="entry name" value="RET ONCOGENE, ISOFORM A"/>
    <property type="match status" value="1"/>
</dbReference>
<dbReference type="PROSITE" id="PS50011">
    <property type="entry name" value="PROTEIN_KINASE_DOM"/>
    <property type="match status" value="1"/>
</dbReference>
<accession>A0A319DEQ2</accession>
<keyword evidence="3" id="KW-1185">Reference proteome</keyword>
<dbReference type="GO" id="GO:0005524">
    <property type="term" value="F:ATP binding"/>
    <property type="evidence" value="ECO:0007669"/>
    <property type="project" value="InterPro"/>
</dbReference>
<evidence type="ECO:0000313" key="2">
    <source>
        <dbReference type="EMBL" id="PYH95664.1"/>
    </source>
</evidence>
<dbReference type="OrthoDB" id="1668230at2759"/>
<dbReference type="PANTHER" id="PTHR24416">
    <property type="entry name" value="TYROSINE-PROTEIN KINASE RECEPTOR"/>
    <property type="match status" value="1"/>
</dbReference>
<gene>
    <name evidence="2" type="ORF">BO71DRAFT_449196</name>
</gene>
<dbReference type="EMBL" id="KZ825849">
    <property type="protein sequence ID" value="PYH95664.1"/>
    <property type="molecule type" value="Genomic_DNA"/>
</dbReference>
<keyword evidence="2" id="KW-0723">Serine/threonine-protein kinase</keyword>
<dbReference type="GO" id="GO:0043235">
    <property type="term" value="C:receptor complex"/>
    <property type="evidence" value="ECO:0007669"/>
    <property type="project" value="TreeGrafter"/>
</dbReference>
<organism evidence="2 3">
    <name type="scientific">Aspergillus ellipticus CBS 707.79</name>
    <dbReference type="NCBI Taxonomy" id="1448320"/>
    <lineage>
        <taxon>Eukaryota</taxon>
        <taxon>Fungi</taxon>
        <taxon>Dikarya</taxon>
        <taxon>Ascomycota</taxon>
        <taxon>Pezizomycotina</taxon>
        <taxon>Eurotiomycetes</taxon>
        <taxon>Eurotiomycetidae</taxon>
        <taxon>Eurotiales</taxon>
        <taxon>Aspergillaceae</taxon>
        <taxon>Aspergillus</taxon>
        <taxon>Aspergillus subgen. Circumdati</taxon>
    </lineage>
</organism>
<dbReference type="InterPro" id="IPR000719">
    <property type="entry name" value="Prot_kinase_dom"/>
</dbReference>
<keyword evidence="2" id="KW-0418">Kinase</keyword>
<feature type="domain" description="Protein kinase" evidence="1">
    <location>
        <begin position="11"/>
        <end position="271"/>
    </location>
</feature>
<keyword evidence="2" id="KW-0808">Transferase</keyword>